<evidence type="ECO:0000256" key="8">
    <source>
        <dbReference type="ARBA" id="ARBA00023154"/>
    </source>
</evidence>
<feature type="domain" description="Dihydrodipicolinate reductase N-terminal" evidence="11">
    <location>
        <begin position="2"/>
        <end position="113"/>
    </location>
</feature>
<feature type="binding site" evidence="9">
    <location>
        <begin position="110"/>
        <end position="113"/>
    </location>
    <ligand>
        <name>NAD(+)</name>
        <dbReference type="ChEBI" id="CHEBI:57540"/>
    </ligand>
</feature>
<evidence type="ECO:0000313" key="13">
    <source>
        <dbReference type="EMBL" id="MBO8424763.1"/>
    </source>
</evidence>
<feature type="active site" description="Proton donor" evidence="9">
    <location>
        <position position="146"/>
    </location>
</feature>
<evidence type="ECO:0000256" key="4">
    <source>
        <dbReference type="ARBA" id="ARBA00022857"/>
    </source>
</evidence>
<evidence type="ECO:0000259" key="11">
    <source>
        <dbReference type="Pfam" id="PF01113"/>
    </source>
</evidence>
<evidence type="ECO:0000256" key="3">
    <source>
        <dbReference type="ARBA" id="ARBA00022605"/>
    </source>
</evidence>
<feature type="binding site" evidence="9">
    <location>
        <position position="35"/>
    </location>
    <ligand>
        <name>NADP(+)</name>
        <dbReference type="ChEBI" id="CHEBI:58349"/>
    </ligand>
</feature>
<evidence type="ECO:0000256" key="1">
    <source>
        <dbReference type="ARBA" id="ARBA00006642"/>
    </source>
</evidence>
<protein>
    <recommendedName>
        <fullName evidence="9 10">4-hydroxy-tetrahydrodipicolinate reductase</fullName>
        <shortName evidence="9">HTPA reductase</shortName>
        <ecNumber evidence="9 10">1.17.1.8</ecNumber>
    </recommendedName>
</protein>
<dbReference type="InterPro" id="IPR000846">
    <property type="entry name" value="DapB_N"/>
</dbReference>
<dbReference type="NCBIfam" id="TIGR00036">
    <property type="entry name" value="dapB"/>
    <property type="match status" value="1"/>
</dbReference>
<keyword evidence="4 9" id="KW-0521">NADP</keyword>
<gene>
    <name evidence="9" type="primary">dapB</name>
    <name evidence="13" type="ORF">IAB16_07060</name>
</gene>
<comment type="subunit">
    <text evidence="9">Homotetramer.</text>
</comment>
<dbReference type="GO" id="GO:0050661">
    <property type="term" value="F:NADP binding"/>
    <property type="evidence" value="ECO:0007669"/>
    <property type="project" value="UniProtKB-UniRule"/>
</dbReference>
<keyword evidence="8 9" id="KW-0457">Lysine biosynthesis</keyword>
<dbReference type="Pfam" id="PF01113">
    <property type="entry name" value="DapB_N"/>
    <property type="match status" value="1"/>
</dbReference>
<dbReference type="Proteomes" id="UP000727857">
    <property type="component" value="Unassembled WGS sequence"/>
</dbReference>
<dbReference type="PANTHER" id="PTHR20836:SF7">
    <property type="entry name" value="4-HYDROXY-TETRAHYDRODIPICOLINATE REDUCTASE"/>
    <property type="match status" value="1"/>
</dbReference>
<keyword evidence="7 9" id="KW-0520">NAD</keyword>
<dbReference type="InterPro" id="IPR022663">
    <property type="entry name" value="DapB_C"/>
</dbReference>
<dbReference type="PANTHER" id="PTHR20836">
    <property type="entry name" value="DIHYDRODIPICOLINATE REDUCTASE"/>
    <property type="match status" value="1"/>
</dbReference>
<reference evidence="13" key="2">
    <citation type="journal article" date="2021" name="PeerJ">
        <title>Extensive microbial diversity within the chicken gut microbiome revealed by metagenomics and culture.</title>
        <authorList>
            <person name="Gilroy R."/>
            <person name="Ravi A."/>
            <person name="Getino M."/>
            <person name="Pursley I."/>
            <person name="Horton D.L."/>
            <person name="Alikhan N.F."/>
            <person name="Baker D."/>
            <person name="Gharbi K."/>
            <person name="Hall N."/>
            <person name="Watson M."/>
            <person name="Adriaenssens E.M."/>
            <person name="Foster-Nyarko E."/>
            <person name="Jarju S."/>
            <person name="Secka A."/>
            <person name="Antonio M."/>
            <person name="Oren A."/>
            <person name="Chaudhuri R.R."/>
            <person name="La Ragione R."/>
            <person name="Hildebrand F."/>
            <person name="Pallen M.J."/>
        </authorList>
    </citation>
    <scope>NUCLEOTIDE SEQUENCE</scope>
    <source>
        <strain evidence="13">517</strain>
    </source>
</reference>
<dbReference type="SUPFAM" id="SSF51735">
    <property type="entry name" value="NAD(P)-binding Rossmann-fold domains"/>
    <property type="match status" value="1"/>
</dbReference>
<dbReference type="HAMAP" id="MF_00102">
    <property type="entry name" value="DapB"/>
    <property type="match status" value="1"/>
</dbReference>
<dbReference type="GO" id="GO:0019877">
    <property type="term" value="P:diaminopimelate biosynthetic process"/>
    <property type="evidence" value="ECO:0007669"/>
    <property type="project" value="UniProtKB-UniRule"/>
</dbReference>
<dbReference type="EC" id="1.17.1.8" evidence="9 10"/>
<dbReference type="GO" id="GO:0009089">
    <property type="term" value="P:lysine biosynthetic process via diaminopimelate"/>
    <property type="evidence" value="ECO:0007669"/>
    <property type="project" value="UniProtKB-UniRule"/>
</dbReference>
<evidence type="ECO:0000256" key="6">
    <source>
        <dbReference type="ARBA" id="ARBA00023002"/>
    </source>
</evidence>
<dbReference type="Gene3D" id="3.40.50.720">
    <property type="entry name" value="NAD(P)-binding Rossmann-like Domain"/>
    <property type="match status" value="1"/>
</dbReference>
<dbReference type="SUPFAM" id="SSF55347">
    <property type="entry name" value="Glyceraldehyde-3-phosphate dehydrogenase-like, C-terminal domain"/>
    <property type="match status" value="1"/>
</dbReference>
<keyword evidence="3 9" id="KW-0028">Amino-acid biosynthesis</keyword>
<dbReference type="Pfam" id="PF05173">
    <property type="entry name" value="DapB_C"/>
    <property type="match status" value="1"/>
</dbReference>
<keyword evidence="6 9" id="KW-0560">Oxidoreductase</keyword>
<reference evidence="13" key="1">
    <citation type="submission" date="2020-10" db="EMBL/GenBank/DDBJ databases">
        <authorList>
            <person name="Gilroy R."/>
        </authorList>
    </citation>
    <scope>NUCLEOTIDE SEQUENCE</scope>
    <source>
        <strain evidence="13">517</strain>
    </source>
</reference>
<dbReference type="InterPro" id="IPR022664">
    <property type="entry name" value="DapB_N_CS"/>
</dbReference>
<feature type="binding site" evidence="9">
    <location>
        <begin position="86"/>
        <end position="88"/>
    </location>
    <ligand>
        <name>NAD(+)</name>
        <dbReference type="ChEBI" id="CHEBI:57540"/>
    </ligand>
</feature>
<proteinExistence type="inferred from homology"/>
<comment type="catalytic activity">
    <reaction evidence="9">
        <text>(S)-2,3,4,5-tetrahydrodipicolinate + NADP(+) + H2O = (2S,4S)-4-hydroxy-2,3,4,5-tetrahydrodipicolinate + NADPH + H(+)</text>
        <dbReference type="Rhea" id="RHEA:35331"/>
        <dbReference type="ChEBI" id="CHEBI:15377"/>
        <dbReference type="ChEBI" id="CHEBI:15378"/>
        <dbReference type="ChEBI" id="CHEBI:16845"/>
        <dbReference type="ChEBI" id="CHEBI:57783"/>
        <dbReference type="ChEBI" id="CHEBI:58349"/>
        <dbReference type="ChEBI" id="CHEBI:67139"/>
        <dbReference type="EC" id="1.17.1.8"/>
    </reaction>
</comment>
<feature type="binding site" evidence="9">
    <location>
        <begin position="8"/>
        <end position="13"/>
    </location>
    <ligand>
        <name>NAD(+)</name>
        <dbReference type="ChEBI" id="CHEBI:57540"/>
    </ligand>
</feature>
<dbReference type="EMBL" id="JADINF010000178">
    <property type="protein sequence ID" value="MBO8424763.1"/>
    <property type="molecule type" value="Genomic_DNA"/>
</dbReference>
<dbReference type="GO" id="GO:0051287">
    <property type="term" value="F:NAD binding"/>
    <property type="evidence" value="ECO:0007669"/>
    <property type="project" value="UniProtKB-UniRule"/>
</dbReference>
<dbReference type="FunFam" id="3.30.360.10:FF:000009">
    <property type="entry name" value="4-hydroxy-tetrahydrodipicolinate reductase"/>
    <property type="match status" value="1"/>
</dbReference>
<dbReference type="CDD" id="cd02274">
    <property type="entry name" value="DHDPR_N"/>
    <property type="match status" value="1"/>
</dbReference>
<comment type="function">
    <text evidence="9">Catalyzes the conversion of 4-hydroxy-tetrahydrodipicolinate (HTPA) to tetrahydrodipicolinate.</text>
</comment>
<feature type="binding site" evidence="9">
    <location>
        <position position="34"/>
    </location>
    <ligand>
        <name>NAD(+)</name>
        <dbReference type="ChEBI" id="CHEBI:57540"/>
    </ligand>
</feature>
<feature type="domain" description="Dihydrodipicolinate reductase C-terminal" evidence="12">
    <location>
        <begin position="116"/>
        <end position="247"/>
    </location>
</feature>
<dbReference type="Gene3D" id="3.30.360.10">
    <property type="entry name" value="Dihydrodipicolinate Reductase, domain 2"/>
    <property type="match status" value="1"/>
</dbReference>
<dbReference type="InterPro" id="IPR023940">
    <property type="entry name" value="DHDPR_bac"/>
</dbReference>
<dbReference type="InterPro" id="IPR036291">
    <property type="entry name" value="NAD(P)-bd_dom_sf"/>
</dbReference>
<feature type="active site" description="Proton donor/acceptor" evidence="9">
    <location>
        <position position="142"/>
    </location>
</feature>
<evidence type="ECO:0000256" key="9">
    <source>
        <dbReference type="HAMAP-Rule" id="MF_00102"/>
    </source>
</evidence>
<evidence type="ECO:0000256" key="10">
    <source>
        <dbReference type="NCBIfam" id="TIGR00036"/>
    </source>
</evidence>
<name>A0A940DJL7_9FIRM</name>
<evidence type="ECO:0000259" key="12">
    <source>
        <dbReference type="Pfam" id="PF05173"/>
    </source>
</evidence>
<keyword evidence="5 9" id="KW-0220">Diaminopimelate biosynthesis</keyword>
<evidence type="ECO:0000256" key="5">
    <source>
        <dbReference type="ARBA" id="ARBA00022915"/>
    </source>
</evidence>
<comment type="subcellular location">
    <subcellularLocation>
        <location evidence="9">Cytoplasm</location>
    </subcellularLocation>
</comment>
<evidence type="ECO:0000256" key="2">
    <source>
        <dbReference type="ARBA" id="ARBA00022490"/>
    </source>
</evidence>
<dbReference type="PIRSF" id="PIRSF000161">
    <property type="entry name" value="DHPR"/>
    <property type="match status" value="1"/>
</dbReference>
<dbReference type="PROSITE" id="PS01298">
    <property type="entry name" value="DAPB"/>
    <property type="match status" value="1"/>
</dbReference>
<comment type="pathway">
    <text evidence="9">Amino-acid biosynthesis; L-lysine biosynthesis via DAP pathway; (S)-tetrahydrodipicolinate from L-aspartate: step 4/4.</text>
</comment>
<dbReference type="AlphaFoldDB" id="A0A940DJL7"/>
<feature type="binding site" evidence="9">
    <location>
        <begin position="152"/>
        <end position="153"/>
    </location>
    <ligand>
        <name>(S)-2,3,4,5-tetrahydrodipicolinate</name>
        <dbReference type="ChEBI" id="CHEBI:16845"/>
    </ligand>
</feature>
<evidence type="ECO:0000256" key="7">
    <source>
        <dbReference type="ARBA" id="ARBA00023027"/>
    </source>
</evidence>
<comment type="caution">
    <text evidence="13">The sequence shown here is derived from an EMBL/GenBank/DDBJ whole genome shotgun (WGS) entry which is preliminary data.</text>
</comment>
<dbReference type="GO" id="GO:0016726">
    <property type="term" value="F:oxidoreductase activity, acting on CH or CH2 groups, NAD or NADP as acceptor"/>
    <property type="evidence" value="ECO:0007669"/>
    <property type="project" value="UniProtKB-UniRule"/>
</dbReference>
<comment type="caution">
    <text evidence="9">Was originally thought to be a dihydrodipicolinate reductase (DHDPR), catalyzing the conversion of dihydrodipicolinate to tetrahydrodipicolinate. However, it was shown in E.coli that the substrate of the enzymatic reaction is not dihydrodipicolinate (DHDP) but in fact (2S,4S)-4-hydroxy-2,3,4,5-tetrahydrodipicolinic acid (HTPA), the product released by the DapA-catalyzed reaction.</text>
</comment>
<sequence length="249" mass="26692">MMRVIVNGIGGTMGKVLYNALNSHAEAKAVAGVDKYADPSKFDIPVYDDISKVKEEADCIIDFSVKEALPGILAYAAEKKLPCVLATTGYGEKELALVKEASEKIAIFRSGNMSVGVSTLVKLVKSAAAILYNADVEIVEQHHHNKVDAPSGTALLLADAVKTARKDLVNVYGREGIVGKRKPEELGIHAVRGGSIVGKHEVMFIMNNEVVTLKHEAENKGIFAEGAIRAGLFLLTCPPGQYDMQDLTA</sequence>
<keyword evidence="2 9" id="KW-0963">Cytoplasm</keyword>
<dbReference type="GO" id="GO:0008839">
    <property type="term" value="F:4-hydroxy-tetrahydrodipicolinate reductase"/>
    <property type="evidence" value="ECO:0007669"/>
    <property type="project" value="UniProtKB-UniRule"/>
</dbReference>
<feature type="binding site" evidence="9">
    <location>
        <position position="143"/>
    </location>
    <ligand>
        <name>(S)-2,3,4,5-tetrahydrodipicolinate</name>
        <dbReference type="ChEBI" id="CHEBI:16845"/>
    </ligand>
</feature>
<comment type="similarity">
    <text evidence="1 9">Belongs to the DapB family.</text>
</comment>
<comment type="catalytic activity">
    <reaction evidence="9">
        <text>(S)-2,3,4,5-tetrahydrodipicolinate + NAD(+) + H2O = (2S,4S)-4-hydroxy-2,3,4,5-tetrahydrodipicolinate + NADH + H(+)</text>
        <dbReference type="Rhea" id="RHEA:35323"/>
        <dbReference type="ChEBI" id="CHEBI:15377"/>
        <dbReference type="ChEBI" id="CHEBI:15378"/>
        <dbReference type="ChEBI" id="CHEBI:16845"/>
        <dbReference type="ChEBI" id="CHEBI:57540"/>
        <dbReference type="ChEBI" id="CHEBI:57945"/>
        <dbReference type="ChEBI" id="CHEBI:67139"/>
        <dbReference type="EC" id="1.17.1.8"/>
    </reaction>
</comment>
<dbReference type="GO" id="GO:0005829">
    <property type="term" value="C:cytosol"/>
    <property type="evidence" value="ECO:0007669"/>
    <property type="project" value="TreeGrafter"/>
</dbReference>
<accession>A0A940DJL7</accession>
<evidence type="ECO:0000313" key="14">
    <source>
        <dbReference type="Proteomes" id="UP000727857"/>
    </source>
</evidence>
<organism evidence="13 14">
    <name type="scientific">Candidatus Stercoripulliclostridium pullicola</name>
    <dbReference type="NCBI Taxonomy" id="2840953"/>
    <lineage>
        <taxon>Bacteria</taxon>
        <taxon>Bacillati</taxon>
        <taxon>Bacillota</taxon>
        <taxon>Clostridia</taxon>
        <taxon>Eubacteriales</taxon>
        <taxon>Candidatus Stercoripulliclostridium</taxon>
    </lineage>
</organism>